<dbReference type="SMART" id="SM00248">
    <property type="entry name" value="ANK"/>
    <property type="match status" value="3"/>
</dbReference>
<dbReference type="Pfam" id="PF13640">
    <property type="entry name" value="2OG-FeII_Oxy_3"/>
    <property type="match status" value="1"/>
</dbReference>
<dbReference type="AlphaFoldDB" id="A0AAE0H410"/>
<evidence type="ECO:0000256" key="8">
    <source>
        <dbReference type="ARBA" id="ARBA00023004"/>
    </source>
</evidence>
<dbReference type="InterPro" id="IPR044862">
    <property type="entry name" value="Pro_4_hyd_alph_FE2OG_OXY"/>
</dbReference>
<organism evidence="14 15">
    <name type="scientific">Cymbomonas tetramitiformis</name>
    <dbReference type="NCBI Taxonomy" id="36881"/>
    <lineage>
        <taxon>Eukaryota</taxon>
        <taxon>Viridiplantae</taxon>
        <taxon>Chlorophyta</taxon>
        <taxon>Pyramimonadophyceae</taxon>
        <taxon>Pyramimonadales</taxon>
        <taxon>Pyramimonadaceae</taxon>
        <taxon>Cymbomonas</taxon>
    </lineage>
</organism>
<evidence type="ECO:0000313" key="15">
    <source>
        <dbReference type="Proteomes" id="UP001190700"/>
    </source>
</evidence>
<dbReference type="GO" id="GO:0051213">
    <property type="term" value="F:dioxygenase activity"/>
    <property type="evidence" value="ECO:0007669"/>
    <property type="project" value="UniProtKB-KW"/>
</dbReference>
<feature type="repeat" description="ANK" evidence="10">
    <location>
        <begin position="334"/>
        <end position="360"/>
    </location>
</feature>
<dbReference type="SMART" id="SM00702">
    <property type="entry name" value="P4Hc"/>
    <property type="match status" value="1"/>
</dbReference>
<keyword evidence="8" id="KW-0408">Iron</keyword>
<evidence type="ECO:0000256" key="5">
    <source>
        <dbReference type="ARBA" id="ARBA00022833"/>
    </source>
</evidence>
<keyword evidence="4 11" id="KW-0863">Zinc-finger</keyword>
<keyword evidence="6" id="KW-0223">Dioxygenase</keyword>
<evidence type="ECO:0000313" key="14">
    <source>
        <dbReference type="EMBL" id="KAK3289599.1"/>
    </source>
</evidence>
<dbReference type="GO" id="GO:0005506">
    <property type="term" value="F:iron ion binding"/>
    <property type="evidence" value="ECO:0007669"/>
    <property type="project" value="InterPro"/>
</dbReference>
<keyword evidence="7" id="KW-0560">Oxidoreductase</keyword>
<dbReference type="Gene3D" id="1.25.40.20">
    <property type="entry name" value="Ankyrin repeat-containing domain"/>
    <property type="match status" value="1"/>
</dbReference>
<dbReference type="GO" id="GO:0016705">
    <property type="term" value="F:oxidoreductase activity, acting on paired donors, with incorporation or reduction of molecular oxygen"/>
    <property type="evidence" value="ECO:0007669"/>
    <property type="project" value="InterPro"/>
</dbReference>
<dbReference type="Pfam" id="PF12796">
    <property type="entry name" value="Ank_2"/>
    <property type="match status" value="1"/>
</dbReference>
<evidence type="ECO:0000256" key="9">
    <source>
        <dbReference type="ARBA" id="ARBA00023043"/>
    </source>
</evidence>
<evidence type="ECO:0000259" key="12">
    <source>
        <dbReference type="PROSITE" id="PS50089"/>
    </source>
</evidence>
<gene>
    <name evidence="14" type="ORF">CYMTET_2977</name>
</gene>
<name>A0AAE0H410_9CHLO</name>
<dbReference type="PROSITE" id="PS50088">
    <property type="entry name" value="ANK_REPEAT"/>
    <property type="match status" value="1"/>
</dbReference>
<evidence type="ECO:0000256" key="3">
    <source>
        <dbReference type="ARBA" id="ARBA00022737"/>
    </source>
</evidence>
<evidence type="ECO:0000256" key="1">
    <source>
        <dbReference type="ARBA" id="ARBA00001961"/>
    </source>
</evidence>
<proteinExistence type="predicted"/>
<dbReference type="InterPro" id="IPR017907">
    <property type="entry name" value="Znf_RING_CS"/>
</dbReference>
<evidence type="ECO:0000256" key="11">
    <source>
        <dbReference type="PROSITE-ProRule" id="PRU00175"/>
    </source>
</evidence>
<reference evidence="14 15" key="1">
    <citation type="journal article" date="2015" name="Genome Biol. Evol.">
        <title>Comparative Genomics of a Bacterivorous Green Alga Reveals Evolutionary Causalities and Consequences of Phago-Mixotrophic Mode of Nutrition.</title>
        <authorList>
            <person name="Burns J.A."/>
            <person name="Paasch A."/>
            <person name="Narechania A."/>
            <person name="Kim E."/>
        </authorList>
    </citation>
    <scope>NUCLEOTIDE SEQUENCE [LARGE SCALE GENOMIC DNA]</scope>
    <source>
        <strain evidence="14 15">PLY_AMNH</strain>
    </source>
</reference>
<dbReference type="InterPro" id="IPR036770">
    <property type="entry name" value="Ankyrin_rpt-contain_sf"/>
</dbReference>
<feature type="domain" description="Fe2OG dioxygenase" evidence="13">
    <location>
        <begin position="476"/>
        <end position="607"/>
    </location>
</feature>
<dbReference type="PROSITE" id="PS00518">
    <property type="entry name" value="ZF_RING_1"/>
    <property type="match status" value="1"/>
</dbReference>
<feature type="domain" description="RING-type" evidence="12">
    <location>
        <begin position="149"/>
        <end position="196"/>
    </location>
</feature>
<accession>A0AAE0H410</accession>
<keyword evidence="2" id="KW-0479">Metal-binding</keyword>
<dbReference type="GO" id="GO:0031418">
    <property type="term" value="F:L-ascorbic acid binding"/>
    <property type="evidence" value="ECO:0007669"/>
    <property type="project" value="InterPro"/>
</dbReference>
<keyword evidence="15" id="KW-1185">Reference proteome</keyword>
<dbReference type="Gene3D" id="2.60.120.620">
    <property type="entry name" value="q2cbj1_9rhob like domain"/>
    <property type="match status" value="1"/>
</dbReference>
<dbReference type="InterPro" id="IPR006620">
    <property type="entry name" value="Pro_4_hyd_alph"/>
</dbReference>
<evidence type="ECO:0000259" key="13">
    <source>
        <dbReference type="PROSITE" id="PS51471"/>
    </source>
</evidence>
<comment type="cofactor">
    <cofactor evidence="1">
        <name>L-ascorbate</name>
        <dbReference type="ChEBI" id="CHEBI:38290"/>
    </cofactor>
</comment>
<dbReference type="PANTHER" id="PTHR24198">
    <property type="entry name" value="ANKYRIN REPEAT AND PROTEIN KINASE DOMAIN-CONTAINING PROTEIN"/>
    <property type="match status" value="1"/>
</dbReference>
<evidence type="ECO:0000256" key="4">
    <source>
        <dbReference type="ARBA" id="ARBA00022771"/>
    </source>
</evidence>
<dbReference type="SUPFAM" id="SSF48403">
    <property type="entry name" value="Ankyrin repeat"/>
    <property type="match status" value="1"/>
</dbReference>
<dbReference type="PROSITE" id="PS51471">
    <property type="entry name" value="FE2OG_OXY"/>
    <property type="match status" value="1"/>
</dbReference>
<dbReference type="Proteomes" id="UP001190700">
    <property type="component" value="Unassembled WGS sequence"/>
</dbReference>
<keyword evidence="3" id="KW-0677">Repeat</keyword>
<keyword evidence="9 10" id="KW-0040">ANK repeat</keyword>
<evidence type="ECO:0000256" key="7">
    <source>
        <dbReference type="ARBA" id="ARBA00023002"/>
    </source>
</evidence>
<dbReference type="EMBL" id="LGRX02000088">
    <property type="protein sequence ID" value="KAK3289599.1"/>
    <property type="molecule type" value="Genomic_DNA"/>
</dbReference>
<dbReference type="InterPro" id="IPR005123">
    <property type="entry name" value="Oxoglu/Fe-dep_dioxygenase_dom"/>
</dbReference>
<evidence type="ECO:0000256" key="10">
    <source>
        <dbReference type="PROSITE-ProRule" id="PRU00023"/>
    </source>
</evidence>
<comment type="caution">
    <text evidence="14">The sequence shown here is derived from an EMBL/GenBank/DDBJ whole genome shotgun (WGS) entry which is preliminary data.</text>
</comment>
<sequence length="607" mass="66160">MEAIKIGDLAFNFGIVKLSKIELDDFYVVPLGNTQSLEPKMTLLAYAARMGRDKVVSALLRAGGDPSARLGCSCGETPHTPQMLEEETLRAGEGTRAKISLSAMQYLCTQTSRVLPEFGSWVMQRVAAMREDGVLEVQDQCRRRQPAPCSLCRVDNTQPFSKPIKWFRCGHLLCEPCMWHHLCRPEVRERPSCPSCGELLDEEDTEGDIESEILKGAAAAVERKLSSLARWQELPEELPAKPPKRPPFTALPMSRLKGLYLGCSQGARCEELHKAAAKGDVARLIAVIAGGVHIDATNEYGQTAVFLAALHCQEKALRVLTHYAMADVNITANGGSSPLYTATVHEHHGVVRLLLEAGAEELEETCAAPLHKALPPGARLAEASAPDESALESRSVCYLIEADRSHPGAGSYYVDGGFEPDFLLQLRDLFHSLPVAPPNKASCSDRSYFCDTEGWVRRGIARALRGCGADEGEAEAFPHMRFLHYGSPGGTLVPHVDLTRTDLNGRTSRFTFLLYLEDCAEGGETVLLEKIPRGSTKAAPDGVEADVLLGPGATNRKPSSNQDDLNPKILASVAPQRGRILIFPHMCPHEGKAVITVPKVLIRGELY</sequence>
<dbReference type="PROSITE" id="PS50089">
    <property type="entry name" value="ZF_RING_2"/>
    <property type="match status" value="1"/>
</dbReference>
<evidence type="ECO:0000256" key="2">
    <source>
        <dbReference type="ARBA" id="ARBA00022723"/>
    </source>
</evidence>
<dbReference type="GO" id="GO:0008270">
    <property type="term" value="F:zinc ion binding"/>
    <property type="evidence" value="ECO:0007669"/>
    <property type="project" value="UniProtKB-KW"/>
</dbReference>
<evidence type="ECO:0000256" key="6">
    <source>
        <dbReference type="ARBA" id="ARBA00022964"/>
    </source>
</evidence>
<dbReference type="PROSITE" id="PS50297">
    <property type="entry name" value="ANK_REP_REGION"/>
    <property type="match status" value="1"/>
</dbReference>
<dbReference type="InterPro" id="IPR001841">
    <property type="entry name" value="Znf_RING"/>
</dbReference>
<dbReference type="InterPro" id="IPR002110">
    <property type="entry name" value="Ankyrin_rpt"/>
</dbReference>
<dbReference type="SUPFAM" id="SSF57850">
    <property type="entry name" value="RING/U-box"/>
    <property type="match status" value="1"/>
</dbReference>
<keyword evidence="5" id="KW-0862">Zinc</keyword>
<protein>
    <submittedName>
        <fullName evidence="14">Uncharacterized protein</fullName>
    </submittedName>
</protein>
<dbReference type="PANTHER" id="PTHR24198:SF165">
    <property type="entry name" value="ANKYRIN REPEAT-CONTAINING PROTEIN-RELATED"/>
    <property type="match status" value="1"/>
</dbReference>